<dbReference type="EMBL" id="VFOL01000001">
    <property type="protein sequence ID" value="TQL38684.1"/>
    <property type="molecule type" value="Genomic_DNA"/>
</dbReference>
<dbReference type="Proteomes" id="UP000677457">
    <property type="component" value="Unassembled WGS sequence"/>
</dbReference>
<gene>
    <name evidence="2" type="ORF">FB564_3887</name>
    <name evidence="1" type="ORF">Sar04_34510</name>
</gene>
<keyword evidence="4" id="KW-1185">Reference proteome</keyword>
<proteinExistence type="predicted"/>
<protein>
    <submittedName>
        <fullName evidence="2">Uncharacterized protein</fullName>
    </submittedName>
</protein>
<dbReference type="AlphaFoldDB" id="A0A542XS86"/>
<dbReference type="EMBL" id="BOQM01000027">
    <property type="protein sequence ID" value="GIM86715.1"/>
    <property type="molecule type" value="Genomic_DNA"/>
</dbReference>
<reference evidence="2 3" key="1">
    <citation type="submission" date="2019-06" db="EMBL/GenBank/DDBJ databases">
        <title>Sequencing the genomes of 1000 actinobacteria strains.</title>
        <authorList>
            <person name="Klenk H.-P."/>
        </authorList>
    </citation>
    <scope>NUCLEOTIDE SEQUENCE [LARGE SCALE GENOMIC DNA]</scope>
    <source>
        <strain evidence="2 3">DSM 44819</strain>
    </source>
</reference>
<reference evidence="1 4" key="2">
    <citation type="submission" date="2021-03" db="EMBL/GenBank/DDBJ databases">
        <title>Whole genome shotgun sequence of Salinispora arenicola NBRC 105043.</title>
        <authorList>
            <person name="Komaki H."/>
            <person name="Tamura T."/>
        </authorList>
    </citation>
    <scope>NUCLEOTIDE SEQUENCE [LARGE SCALE GENOMIC DNA]</scope>
    <source>
        <strain evidence="1 4">NBRC 105043</strain>
    </source>
</reference>
<sequence length="79" mass="8513">MPVKPVTVPPLPVTAKMPLNGESNTVVELTEQAVALRSVHAERDGICAGCLDMWARLAPHPCPQADWAERVLQQATPTT</sequence>
<evidence type="ECO:0000313" key="1">
    <source>
        <dbReference type="EMBL" id="GIM86715.1"/>
    </source>
</evidence>
<organism evidence="2 3">
    <name type="scientific">Salinispora arenicola</name>
    <dbReference type="NCBI Taxonomy" id="168697"/>
    <lineage>
        <taxon>Bacteria</taxon>
        <taxon>Bacillati</taxon>
        <taxon>Actinomycetota</taxon>
        <taxon>Actinomycetes</taxon>
        <taxon>Micromonosporales</taxon>
        <taxon>Micromonosporaceae</taxon>
        <taxon>Salinispora</taxon>
    </lineage>
</organism>
<dbReference type="Proteomes" id="UP000315983">
    <property type="component" value="Unassembled WGS sequence"/>
</dbReference>
<evidence type="ECO:0000313" key="3">
    <source>
        <dbReference type="Proteomes" id="UP000315983"/>
    </source>
</evidence>
<evidence type="ECO:0000313" key="4">
    <source>
        <dbReference type="Proteomes" id="UP000677457"/>
    </source>
</evidence>
<comment type="caution">
    <text evidence="2">The sequence shown here is derived from an EMBL/GenBank/DDBJ whole genome shotgun (WGS) entry which is preliminary data.</text>
</comment>
<evidence type="ECO:0000313" key="2">
    <source>
        <dbReference type="EMBL" id="TQL38684.1"/>
    </source>
</evidence>
<accession>A0A542XS86</accession>
<name>A0A542XS86_SALAC</name>